<dbReference type="PROSITE" id="PS00198">
    <property type="entry name" value="4FE4S_FER_1"/>
    <property type="match status" value="2"/>
</dbReference>
<protein>
    <submittedName>
        <fullName evidence="5">4Fe-4S binding protein</fullName>
    </submittedName>
</protein>
<feature type="domain" description="4Fe-4S ferredoxin-type" evidence="4">
    <location>
        <begin position="32"/>
        <end position="62"/>
    </location>
</feature>
<evidence type="ECO:0000259" key="4">
    <source>
        <dbReference type="PROSITE" id="PS51379"/>
    </source>
</evidence>
<accession>A0ABR6VJF7</accession>
<dbReference type="RefSeq" id="WP_186503755.1">
    <property type="nucleotide sequence ID" value="NZ_JACOGK010000026.1"/>
</dbReference>
<dbReference type="Gene3D" id="3.30.70.20">
    <property type="match status" value="1"/>
</dbReference>
<dbReference type="InterPro" id="IPR017900">
    <property type="entry name" value="4Fe4S_Fe_S_CS"/>
</dbReference>
<evidence type="ECO:0000313" key="5">
    <source>
        <dbReference type="EMBL" id="MBC3537404.1"/>
    </source>
</evidence>
<gene>
    <name evidence="5" type="ORF">H8J70_09085</name>
</gene>
<dbReference type="PROSITE" id="PS51379">
    <property type="entry name" value="4FE4S_FER_2"/>
    <property type="match status" value="2"/>
</dbReference>
<dbReference type="Pfam" id="PF13187">
    <property type="entry name" value="Fer4_9"/>
    <property type="match status" value="1"/>
</dbReference>
<keyword evidence="6" id="KW-1185">Reference proteome</keyword>
<proteinExistence type="predicted"/>
<comment type="caution">
    <text evidence="5">The sequence shown here is derived from an EMBL/GenBank/DDBJ whole genome shotgun (WGS) entry which is preliminary data.</text>
</comment>
<keyword evidence="2" id="KW-0408">Iron</keyword>
<evidence type="ECO:0000256" key="2">
    <source>
        <dbReference type="ARBA" id="ARBA00023004"/>
    </source>
</evidence>
<dbReference type="InterPro" id="IPR017896">
    <property type="entry name" value="4Fe4S_Fe-S-bd"/>
</dbReference>
<sequence length="63" mass="7220">MGKFEFNEKLCKACGICAVLCPKQVYDRDEEGKPIFARPEDCIDCKLCELRCPDFAIRMGENE</sequence>
<evidence type="ECO:0000256" key="1">
    <source>
        <dbReference type="ARBA" id="ARBA00022723"/>
    </source>
</evidence>
<organism evidence="5 6">
    <name type="scientific">Megasphaera hominis</name>
    <dbReference type="NCBI Taxonomy" id="159836"/>
    <lineage>
        <taxon>Bacteria</taxon>
        <taxon>Bacillati</taxon>
        <taxon>Bacillota</taxon>
        <taxon>Negativicutes</taxon>
        <taxon>Veillonellales</taxon>
        <taxon>Veillonellaceae</taxon>
        <taxon>Megasphaera</taxon>
    </lineage>
</organism>
<feature type="domain" description="4Fe-4S ferredoxin-type" evidence="4">
    <location>
        <begin position="2"/>
        <end position="31"/>
    </location>
</feature>
<dbReference type="EMBL" id="JACOGK010000026">
    <property type="protein sequence ID" value="MBC3537404.1"/>
    <property type="molecule type" value="Genomic_DNA"/>
</dbReference>
<dbReference type="PANTHER" id="PTHR43122:SF1">
    <property type="entry name" value="IRON-SULFUR-BINDING PROTEIN"/>
    <property type="match status" value="1"/>
</dbReference>
<keyword evidence="1" id="KW-0479">Metal-binding</keyword>
<dbReference type="PANTHER" id="PTHR43122">
    <property type="entry name" value="FERREDOXIN SUBUNIT OF PYRUVATE:FLAVODOXIN OXIDOREDUCTASE-RELATED"/>
    <property type="match status" value="1"/>
</dbReference>
<evidence type="ECO:0000313" key="6">
    <source>
        <dbReference type="Proteomes" id="UP000606870"/>
    </source>
</evidence>
<name>A0ABR6VJF7_9FIRM</name>
<dbReference type="SUPFAM" id="SSF54862">
    <property type="entry name" value="4Fe-4S ferredoxins"/>
    <property type="match status" value="1"/>
</dbReference>
<reference evidence="5 6" key="1">
    <citation type="submission" date="2020-08" db="EMBL/GenBank/DDBJ databases">
        <authorList>
            <person name="Liu C."/>
            <person name="Sun Q."/>
        </authorList>
    </citation>
    <scope>NUCLEOTIDE SEQUENCE [LARGE SCALE GENOMIC DNA]</scope>
    <source>
        <strain evidence="5 6">NSJ-59</strain>
    </source>
</reference>
<dbReference type="Proteomes" id="UP000606870">
    <property type="component" value="Unassembled WGS sequence"/>
</dbReference>
<evidence type="ECO:0000256" key="3">
    <source>
        <dbReference type="ARBA" id="ARBA00023014"/>
    </source>
</evidence>
<keyword evidence="3" id="KW-0411">Iron-sulfur</keyword>